<proteinExistence type="predicted"/>
<evidence type="ECO:0000256" key="1">
    <source>
        <dbReference type="SAM" id="Phobius"/>
    </source>
</evidence>
<dbReference type="AlphaFoldDB" id="A0A1G4Q188"/>
<feature type="transmembrane region" description="Helical" evidence="1">
    <location>
        <begin position="72"/>
        <end position="99"/>
    </location>
</feature>
<dbReference type="EMBL" id="FMTS01000001">
    <property type="protein sequence ID" value="SCW38088.1"/>
    <property type="molecule type" value="Genomic_DNA"/>
</dbReference>
<keyword evidence="1" id="KW-0812">Transmembrane</keyword>
<feature type="transmembrane region" description="Helical" evidence="1">
    <location>
        <begin position="120"/>
        <end position="148"/>
    </location>
</feature>
<keyword evidence="1" id="KW-1133">Transmembrane helix</keyword>
<feature type="transmembrane region" description="Helical" evidence="1">
    <location>
        <begin position="261"/>
        <end position="287"/>
    </location>
</feature>
<dbReference type="OrthoDB" id="7617808at2"/>
<evidence type="ECO:0008006" key="4">
    <source>
        <dbReference type="Google" id="ProtNLM"/>
    </source>
</evidence>
<feature type="transmembrane region" description="Helical" evidence="1">
    <location>
        <begin position="203"/>
        <end position="223"/>
    </location>
</feature>
<evidence type="ECO:0000313" key="2">
    <source>
        <dbReference type="EMBL" id="SCW38088.1"/>
    </source>
</evidence>
<keyword evidence="3" id="KW-1185">Reference proteome</keyword>
<evidence type="ECO:0000313" key="3">
    <source>
        <dbReference type="Proteomes" id="UP000199150"/>
    </source>
</evidence>
<keyword evidence="1" id="KW-0472">Membrane</keyword>
<protein>
    <recommendedName>
        <fullName evidence="4">Membrane domain of glycerophosphoryl diester phosphodiesterase</fullName>
    </recommendedName>
</protein>
<organism evidence="2 3">
    <name type="scientific">Asticcacaulis taihuensis</name>
    <dbReference type="NCBI Taxonomy" id="260084"/>
    <lineage>
        <taxon>Bacteria</taxon>
        <taxon>Pseudomonadati</taxon>
        <taxon>Pseudomonadota</taxon>
        <taxon>Alphaproteobacteria</taxon>
        <taxon>Caulobacterales</taxon>
        <taxon>Caulobacteraceae</taxon>
        <taxon>Asticcacaulis</taxon>
    </lineage>
</organism>
<name>A0A1G4Q188_9CAUL</name>
<reference evidence="3" key="1">
    <citation type="submission" date="2016-10" db="EMBL/GenBank/DDBJ databases">
        <authorList>
            <person name="Varghese N."/>
            <person name="Submissions S."/>
        </authorList>
    </citation>
    <scope>NUCLEOTIDE SEQUENCE [LARGE SCALE GENOMIC DNA]</scope>
    <source>
        <strain evidence="3">CGMCC 1.3431</strain>
    </source>
</reference>
<feature type="transmembrane region" description="Helical" evidence="1">
    <location>
        <begin position="21"/>
        <end position="52"/>
    </location>
</feature>
<dbReference type="STRING" id="260084.SAMN02927928_0822"/>
<dbReference type="RefSeq" id="WP_090643963.1">
    <property type="nucleotide sequence ID" value="NZ_CBCRYE010000001.1"/>
</dbReference>
<feature type="transmembrane region" description="Helical" evidence="1">
    <location>
        <begin position="160"/>
        <end position="182"/>
    </location>
</feature>
<accession>A0A1G4Q188</accession>
<dbReference type="Proteomes" id="UP000199150">
    <property type="component" value="Unassembled WGS sequence"/>
</dbReference>
<sequence>MNLTFDFAFEGFRIIRERPKLIAFWGAITLFGYGVMSLIMVHMAGPAVAQAFAMFQSGKLDPATLNSLNQQIAPAVLLCAPVYILMSSVLVCAVCRVVFGETDDRLGFLAFGWQEIRIMAVRAVSLIILFGVLAGISALTGLLGLLISGGNTQVAAGIQTLGLIAAIGIALWLGIRLSLNGVQSFDLKRFDLFGSFAMTRDRFWSLFTGYATAFALAQVVAFLCDKIIEAIQVLTLGLNVTGEIRMPDMTSVDSFLTPASVIATVLTFAFVMPLGISIELAAPAAAYRTLRGKIKPREIEEKAAG</sequence>
<gene>
    <name evidence="2" type="ORF">SAMN02927928_0822</name>
</gene>